<comment type="similarity">
    <text evidence="1 5">Belongs to the protein sulfotransferase family.</text>
</comment>
<dbReference type="Proteomes" id="UP000887565">
    <property type="component" value="Unplaced"/>
</dbReference>
<comment type="catalytic activity">
    <reaction evidence="4 5">
        <text>L-tyrosyl-[protein] + 3'-phosphoadenylyl sulfate = O-sulfo-L-tyrosine-[protein] + adenosine 3',5'-bisphosphate + H(+)</text>
        <dbReference type="Rhea" id="RHEA:16801"/>
        <dbReference type="Rhea" id="RHEA-COMP:10136"/>
        <dbReference type="Rhea" id="RHEA-COMP:11688"/>
        <dbReference type="ChEBI" id="CHEBI:15378"/>
        <dbReference type="ChEBI" id="CHEBI:46858"/>
        <dbReference type="ChEBI" id="CHEBI:58339"/>
        <dbReference type="ChEBI" id="CHEBI:58343"/>
        <dbReference type="ChEBI" id="CHEBI:65286"/>
        <dbReference type="EC" id="2.8.2.20"/>
    </reaction>
</comment>
<evidence type="ECO:0000256" key="1">
    <source>
        <dbReference type="ARBA" id="ARBA00009988"/>
    </source>
</evidence>
<proteinExistence type="inferred from homology"/>
<comment type="function">
    <text evidence="5">Catalyzes the O-sulfation of tyrosine residues within acidic motifs of polypeptides, using 3'-phosphoadenylyl sulfate (PAPS) as cosubstrate.</text>
</comment>
<keyword evidence="6" id="KW-1133">Transmembrane helix</keyword>
<dbReference type="GO" id="GO:0008476">
    <property type="term" value="F:protein-tyrosine sulfotransferase activity"/>
    <property type="evidence" value="ECO:0007669"/>
    <property type="project" value="UniProtKB-EC"/>
</dbReference>
<keyword evidence="3 5" id="KW-0808">Transferase</keyword>
<name>A0A915IV19_ROMCU</name>
<evidence type="ECO:0000313" key="8">
    <source>
        <dbReference type="WBParaSite" id="nRc.2.0.1.t17239-RA"/>
    </source>
</evidence>
<evidence type="ECO:0000256" key="4">
    <source>
        <dbReference type="ARBA" id="ARBA00048460"/>
    </source>
</evidence>
<organism evidence="7 8">
    <name type="scientific">Romanomermis culicivorax</name>
    <name type="common">Nematode worm</name>
    <dbReference type="NCBI Taxonomy" id="13658"/>
    <lineage>
        <taxon>Eukaryota</taxon>
        <taxon>Metazoa</taxon>
        <taxon>Ecdysozoa</taxon>
        <taxon>Nematoda</taxon>
        <taxon>Enoplea</taxon>
        <taxon>Dorylaimia</taxon>
        <taxon>Mermithida</taxon>
        <taxon>Mermithoidea</taxon>
        <taxon>Mermithidae</taxon>
        <taxon>Romanomermis</taxon>
    </lineage>
</organism>
<dbReference type="Gene3D" id="3.40.50.300">
    <property type="entry name" value="P-loop containing nucleotide triphosphate hydrolases"/>
    <property type="match status" value="1"/>
</dbReference>
<evidence type="ECO:0000256" key="2">
    <source>
        <dbReference type="ARBA" id="ARBA00013262"/>
    </source>
</evidence>
<evidence type="ECO:0000313" key="7">
    <source>
        <dbReference type="Proteomes" id="UP000887565"/>
    </source>
</evidence>
<sequence>MRRNFFKSHNLICIICILISCLSLYFYWSQCFRYEYFEQGGDYGAYDLTKQDWRKSILVTGAGSQKYDYGPYSHLIFIGGFPRSGTTLMRVMLDAHPDVRNL</sequence>
<keyword evidence="6" id="KW-0812">Transmembrane</keyword>
<dbReference type="PANTHER" id="PTHR12788:SF10">
    <property type="entry name" value="PROTEIN-TYROSINE SULFOTRANSFERASE"/>
    <property type="match status" value="1"/>
</dbReference>
<dbReference type="InterPro" id="IPR026634">
    <property type="entry name" value="TPST-like"/>
</dbReference>
<dbReference type="GO" id="GO:0005794">
    <property type="term" value="C:Golgi apparatus"/>
    <property type="evidence" value="ECO:0007669"/>
    <property type="project" value="UniProtKB-ARBA"/>
</dbReference>
<evidence type="ECO:0000256" key="6">
    <source>
        <dbReference type="SAM" id="Phobius"/>
    </source>
</evidence>
<protein>
    <recommendedName>
        <fullName evidence="2 5">Protein-tyrosine sulfotransferase</fullName>
        <ecNumber evidence="2 5">2.8.2.20</ecNumber>
    </recommendedName>
</protein>
<accession>A0A915IV19</accession>
<dbReference type="InterPro" id="IPR027417">
    <property type="entry name" value="P-loop_NTPase"/>
</dbReference>
<dbReference type="WBParaSite" id="nRc.2.0.1.t17239-RA">
    <property type="protein sequence ID" value="nRc.2.0.1.t17239-RA"/>
    <property type="gene ID" value="nRc.2.0.1.g17239"/>
</dbReference>
<dbReference type="AlphaFoldDB" id="A0A915IV19"/>
<keyword evidence="6" id="KW-0472">Membrane</keyword>
<keyword evidence="7" id="KW-1185">Reference proteome</keyword>
<dbReference type="PROSITE" id="PS51257">
    <property type="entry name" value="PROKAR_LIPOPROTEIN"/>
    <property type="match status" value="1"/>
</dbReference>
<evidence type="ECO:0000256" key="5">
    <source>
        <dbReference type="RuleBase" id="RU365018"/>
    </source>
</evidence>
<dbReference type="Pfam" id="PF13469">
    <property type="entry name" value="Sulfotransfer_3"/>
    <property type="match status" value="1"/>
</dbReference>
<feature type="transmembrane region" description="Helical" evidence="6">
    <location>
        <begin position="12"/>
        <end position="28"/>
    </location>
</feature>
<evidence type="ECO:0000256" key="3">
    <source>
        <dbReference type="ARBA" id="ARBA00022679"/>
    </source>
</evidence>
<dbReference type="SUPFAM" id="SSF52540">
    <property type="entry name" value="P-loop containing nucleoside triphosphate hydrolases"/>
    <property type="match status" value="1"/>
</dbReference>
<dbReference type="PANTHER" id="PTHR12788">
    <property type="entry name" value="PROTEIN-TYROSINE SULFOTRANSFERASE 2"/>
    <property type="match status" value="1"/>
</dbReference>
<reference evidence="8" key="1">
    <citation type="submission" date="2022-11" db="UniProtKB">
        <authorList>
            <consortium name="WormBaseParasite"/>
        </authorList>
    </citation>
    <scope>IDENTIFICATION</scope>
</reference>
<dbReference type="EC" id="2.8.2.20" evidence="2 5"/>